<proteinExistence type="predicted"/>
<comment type="caution">
    <text evidence="2">The sequence shown here is derived from an EMBL/GenBank/DDBJ whole genome shotgun (WGS) entry which is preliminary data.</text>
</comment>
<name>X1BM33_9ZZZZ</name>
<organism evidence="2">
    <name type="scientific">marine sediment metagenome</name>
    <dbReference type="NCBI Taxonomy" id="412755"/>
    <lineage>
        <taxon>unclassified sequences</taxon>
        <taxon>metagenomes</taxon>
        <taxon>ecological metagenomes</taxon>
    </lineage>
</organism>
<accession>X1BM33</accession>
<dbReference type="AlphaFoldDB" id="X1BM33"/>
<dbReference type="Gene3D" id="3.30.10.20">
    <property type="match status" value="2"/>
</dbReference>
<dbReference type="Pfam" id="PF03793">
    <property type="entry name" value="PASTA"/>
    <property type="match status" value="2"/>
</dbReference>
<evidence type="ECO:0000313" key="2">
    <source>
        <dbReference type="EMBL" id="GAG73186.1"/>
    </source>
</evidence>
<feature type="domain" description="PASTA" evidence="1">
    <location>
        <begin position="97"/>
        <end position="161"/>
    </location>
</feature>
<sequence>MEKLHLFLPNLLQDLIQVELQPPYPLQFLPHYQVQPPWLIGENIDDAEIILQDTGFSNIVVNEVLSQEIIGTVINQSPEPAQWVNYESEIYLEVSNGVEVPNVIGLKENKAINTLEGQGFIVDIQYGNSTEPVDQSVVYTQEPDPLTYVEYNSTVVIYIQE</sequence>
<dbReference type="CDD" id="cd06577">
    <property type="entry name" value="PASTA_pknB"/>
    <property type="match status" value="2"/>
</dbReference>
<dbReference type="InterPro" id="IPR005543">
    <property type="entry name" value="PASTA_dom"/>
</dbReference>
<dbReference type="PROSITE" id="PS51178">
    <property type="entry name" value="PASTA"/>
    <property type="match status" value="2"/>
</dbReference>
<dbReference type="SMART" id="SM00740">
    <property type="entry name" value="PASTA"/>
    <property type="match status" value="2"/>
</dbReference>
<feature type="domain" description="PASTA" evidence="1">
    <location>
        <begin position="33"/>
        <end position="96"/>
    </location>
</feature>
<protein>
    <recommendedName>
        <fullName evidence="1">PASTA domain-containing protein</fullName>
    </recommendedName>
</protein>
<gene>
    <name evidence="2" type="ORF">S01H4_05958</name>
</gene>
<dbReference type="EMBL" id="BART01001781">
    <property type="protein sequence ID" value="GAG73186.1"/>
    <property type="molecule type" value="Genomic_DNA"/>
</dbReference>
<evidence type="ECO:0000259" key="1">
    <source>
        <dbReference type="PROSITE" id="PS51178"/>
    </source>
</evidence>
<reference evidence="2" key="1">
    <citation type="journal article" date="2014" name="Front. Microbiol.">
        <title>High frequency of phylogenetically diverse reductive dehalogenase-homologous genes in deep subseafloor sedimentary metagenomes.</title>
        <authorList>
            <person name="Kawai M."/>
            <person name="Futagami T."/>
            <person name="Toyoda A."/>
            <person name="Takaki Y."/>
            <person name="Nishi S."/>
            <person name="Hori S."/>
            <person name="Arai W."/>
            <person name="Tsubouchi T."/>
            <person name="Morono Y."/>
            <person name="Uchiyama I."/>
            <person name="Ito T."/>
            <person name="Fujiyama A."/>
            <person name="Inagaki F."/>
            <person name="Takami H."/>
        </authorList>
    </citation>
    <scope>NUCLEOTIDE SEQUENCE</scope>
    <source>
        <strain evidence="2">Expedition CK06-06</strain>
    </source>
</reference>